<dbReference type="SUPFAM" id="SSF53335">
    <property type="entry name" value="S-adenosyl-L-methionine-dependent methyltransferases"/>
    <property type="match status" value="1"/>
</dbReference>
<dbReference type="Pfam" id="PF13489">
    <property type="entry name" value="Methyltransf_23"/>
    <property type="match status" value="1"/>
</dbReference>
<protein>
    <submittedName>
        <fullName evidence="1">Class I SAM-dependent methyltransferase</fullName>
    </submittedName>
</protein>
<evidence type="ECO:0000313" key="1">
    <source>
        <dbReference type="EMBL" id="MEQ5844209.1"/>
    </source>
</evidence>
<keyword evidence="1" id="KW-0489">Methyltransferase</keyword>
<accession>A0ABV1LY40</accession>
<keyword evidence="1" id="KW-0808">Transferase</keyword>
<dbReference type="InterPro" id="IPR029063">
    <property type="entry name" value="SAM-dependent_MTases_sf"/>
</dbReference>
<name>A0ABV1LY40_9BURK</name>
<dbReference type="GO" id="GO:0032259">
    <property type="term" value="P:methylation"/>
    <property type="evidence" value="ECO:0007669"/>
    <property type="project" value="UniProtKB-KW"/>
</dbReference>
<sequence>MDAWTNQDFATCIYNDDYDRHDPDYLGKRPRDNAEIIAGNFPEMAQANLLDFGSGLGLLEKELRTRGFTQIDSYDPYTSGETGRTGLAAKYRTVVAFEVFEHHPQPHALMADLAAFLDDDGAIFFSTLLVSDAVASEGIDKWWYCIPRNGHISFFTPQSLSRIGAEQGLLLGSFNEGFHFFFRQHPPAWAVKFTHQVWS</sequence>
<dbReference type="Gene3D" id="3.40.50.150">
    <property type="entry name" value="Vaccinia Virus protein VP39"/>
    <property type="match status" value="1"/>
</dbReference>
<dbReference type="Proteomes" id="UP001469089">
    <property type="component" value="Unassembled WGS sequence"/>
</dbReference>
<dbReference type="EMBL" id="JAOALG010000002">
    <property type="protein sequence ID" value="MEQ5844209.1"/>
    <property type="molecule type" value="Genomic_DNA"/>
</dbReference>
<comment type="caution">
    <text evidence="1">The sequence shown here is derived from an EMBL/GenBank/DDBJ whole genome shotgun (WGS) entry which is preliminary data.</text>
</comment>
<reference evidence="1 2" key="1">
    <citation type="journal article" date="2024" name="Chem. Sci.">
        <title>Discovery of a lagriamide polyketide by integrated genome mining, isotopic labeling, and untargeted metabolomics.</title>
        <authorList>
            <person name="Fergusson C.H."/>
            <person name="Saulog J."/>
            <person name="Paulo B.S."/>
            <person name="Wilson D.M."/>
            <person name="Liu D.Y."/>
            <person name="Morehouse N.J."/>
            <person name="Waterworth S."/>
            <person name="Barkei J."/>
            <person name="Gray C.A."/>
            <person name="Kwan J.C."/>
            <person name="Eustaquio A.S."/>
            <person name="Linington R.G."/>
        </authorList>
    </citation>
    <scope>NUCLEOTIDE SEQUENCE [LARGE SCALE GENOMIC DNA]</scope>
    <source>
        <strain evidence="1 2">RL17-338-BIF-B</strain>
    </source>
</reference>
<keyword evidence="2" id="KW-1185">Reference proteome</keyword>
<gene>
    <name evidence="1" type="ORF">N0A02_32610</name>
</gene>
<dbReference type="RefSeq" id="WP_349545719.1">
    <property type="nucleotide sequence ID" value="NZ_JAOALG010000002.1"/>
</dbReference>
<proteinExistence type="predicted"/>
<dbReference type="GO" id="GO:0008168">
    <property type="term" value="F:methyltransferase activity"/>
    <property type="evidence" value="ECO:0007669"/>
    <property type="project" value="UniProtKB-KW"/>
</dbReference>
<evidence type="ECO:0000313" key="2">
    <source>
        <dbReference type="Proteomes" id="UP001469089"/>
    </source>
</evidence>
<organism evidence="1 2">
    <name type="scientific">Paraburkholderia acidicola</name>
    <dbReference type="NCBI Taxonomy" id="1912599"/>
    <lineage>
        <taxon>Bacteria</taxon>
        <taxon>Pseudomonadati</taxon>
        <taxon>Pseudomonadota</taxon>
        <taxon>Betaproteobacteria</taxon>
        <taxon>Burkholderiales</taxon>
        <taxon>Burkholderiaceae</taxon>
        <taxon>Paraburkholderia</taxon>
    </lineage>
</organism>